<evidence type="ECO:0000313" key="10">
    <source>
        <dbReference type="Proteomes" id="UP000075225"/>
    </source>
</evidence>
<feature type="region of interest" description="Disordered" evidence="6">
    <location>
        <begin position="1"/>
        <end position="61"/>
    </location>
</feature>
<evidence type="ECO:0000256" key="1">
    <source>
        <dbReference type="ARBA" id="ARBA00004123"/>
    </source>
</evidence>
<feature type="compositionally biased region" description="Low complexity" evidence="6">
    <location>
        <begin position="1565"/>
        <end position="1583"/>
    </location>
</feature>
<feature type="region of interest" description="Disordered" evidence="6">
    <location>
        <begin position="1271"/>
        <end position="1645"/>
    </location>
</feature>
<feature type="domain" description="AP2-coincident C-terminal" evidence="8">
    <location>
        <begin position="1110"/>
        <end position="1263"/>
    </location>
</feature>
<keyword evidence="5" id="KW-0539">Nucleus</keyword>
<evidence type="ECO:0000256" key="4">
    <source>
        <dbReference type="ARBA" id="ARBA00023163"/>
    </source>
</evidence>
<feature type="compositionally biased region" description="Low complexity" evidence="6">
    <location>
        <begin position="745"/>
        <end position="754"/>
    </location>
</feature>
<dbReference type="Pfam" id="PF14733">
    <property type="entry name" value="ACDC"/>
    <property type="match status" value="1"/>
</dbReference>
<evidence type="ECO:0000256" key="5">
    <source>
        <dbReference type="ARBA" id="ARBA00023242"/>
    </source>
</evidence>
<feature type="compositionally biased region" description="Low complexity" evidence="6">
    <location>
        <begin position="1341"/>
        <end position="1350"/>
    </location>
</feature>
<dbReference type="OrthoDB" id="332416at2759"/>
<reference evidence="10" key="1">
    <citation type="submission" date="2016-03" db="EMBL/GenBank/DDBJ databases">
        <authorList>
            <person name="Sibley D."/>
            <person name="Venepally P."/>
            <person name="Karamycheva S."/>
            <person name="Hadjithomas M."/>
            <person name="Khan A."/>
            <person name="Brunk B."/>
            <person name="Roos D."/>
            <person name="Caler E."/>
            <person name="Lorenzi H."/>
        </authorList>
    </citation>
    <scope>NUCLEOTIDE SEQUENCE [LARGE SCALE GENOMIC DNA]</scope>
    <source>
        <strain evidence="10">TgCatPRC2</strain>
    </source>
</reference>
<feature type="compositionally biased region" description="Basic and acidic residues" evidence="6">
    <location>
        <begin position="732"/>
        <end position="744"/>
    </location>
</feature>
<name>A0A151HD12_TOXGO</name>
<feature type="compositionally biased region" description="Basic and acidic residues" evidence="6">
    <location>
        <begin position="1508"/>
        <end position="1525"/>
    </location>
</feature>
<feature type="compositionally biased region" description="Basic and acidic residues" evidence="6">
    <location>
        <begin position="789"/>
        <end position="802"/>
    </location>
</feature>
<sequence length="1645" mass="171464">MASSVRTSNRGAPPGSLRRSSRDNDQQIIDSPPLDIAQKRSSDVEPQVSLPPHGGRSWRSGGEISSLLAPARIESSLITAALGCSPALASLAQRADVGSAAKDVDAESLNILTPASHQNSSFPSGLAEVPPRASTSPQPSLLGGVFAGLSCCRTTSAEQRSASSRSVALPPTHTGSAAAVPNAMALSPSLTISSGAVNSCLSLDEPKGLCGAGSAACTADATLGRLSGGAGASPRLAAAVPNLLSSVSPSSLFTSVPTGSAAAVSGSLSAPSPLSGHPWASLASAYCSRETLMGRTSGEPSLVSGSAGFIPTALQTAFHCGKETQGNGSTQTHASALNMQQVPAQTHGPVGHIHGRESLPKVVGVRYDKVNKTWRASWYDPQSRRRVERKFSVNKLGFINAYNMATECRKLQEQKLGLRDRTGRKQQQQQPKSPSVVTRAPAGVLGSASLPTCMPHLELQRHQELLAQTSSWAPAQPLGSDRLEKESLQQYLPFDFERALNSHHLSAGLDASGNFPSADASTIAVFSAATNSFLPARAPLNPVEERQRSPDLRHQHHMSVPAPPNGVKPEAHGGPPHADLSNAPTQQVQVSHLSDHLSGGSLPEAQTGASESGISRSSTRSRKRKDPPENSATPQSCRSRGTEDARTPNGGPGAEDEKAREEVIWMGGGGGGTRSRDQGRQLSDSQDPAAHEGGSHNGNCRHAGRAEGAGRELYSLRLGQRGTKIGTADGKSTGKDEGARHSGDDLGASSDGDGQTSQEEREDGTAKKPRLPSTNDESNSTKGGGKRSGTGDETARDGEPADKVAWVSKGTDKAVVKEHTYRGGGHTAGQGSREGGDPSKAGREEKPLPVVGDRTLSGSRKESNGGRSAGPEDTRETRTQFEKGQERREVREHAGDGSHRVIFSRLDADCGGRHCAGACRGVPNNSLSCAFTCQHLSPCSKAVGGGVCCCRRHSATLQESSCDTSCCSRRWTCTCCGDDCQGFPRPVARHGHHMKEECLPHGACGGSSGQESSLASSSHPVSRVQHAKKTGWKPTGASPFQTASVSPSSCCPHHSQAEGGGELQGDSAAGCADESDPMISSGSVERDWFSSSSLAGDAPSNAAPTGPLLILHLTKELVLLLLQSVQDAVRALVPEGQLVEHFGKAEGGAEDFSSDRESDSLSGRERDHWRRQQKTRGEASPLKRDSTGAADRDKGSHDTGCEISAADARVCVAALERHKEIVRLATNVNSLGRYTRIFRVCIKNKQVPTQLPHLDLVQLLRQLLTLSSVERDTSSLGPTGSASGVDAMHARSTSSTEGSSGYMSPAESLRRLPGISGSTGLAREEKADCERTGVTPGRGGRVSPVTTAGTDEGGDLEDEQEGVGKSESGPLQGLNQGDTDSEGRLKDGGGPSGGGSRETGRVGPLSSSRLSSSRRGCEDSEQERMEERERVQTKHEHPTQSSHHHNTRSRSQSARIAASGRGGSSSHGAVSSVGSASLSSANRPGRAAAARRGFYNTRQQSTESPECLEIKTADAAAGKEERTSIKTELSSSSCSSGTANPTYSRGGAQNHRFLSAASSNAEGISSLASSQASPSPLSKLPPSICFGDRVRSDSSSGHSGDITNTGVPCSSEDGLNEGQDFDGAEGGSSREGESSVPDSLAQLLL</sequence>
<comment type="subcellular location">
    <subcellularLocation>
        <location evidence="1">Nucleus</location>
    </subcellularLocation>
</comment>
<feature type="compositionally biased region" description="Polar residues" evidence="6">
    <location>
        <begin position="1593"/>
        <end position="1608"/>
    </location>
</feature>
<feature type="compositionally biased region" description="Low complexity" evidence="6">
    <location>
        <begin position="1009"/>
        <end position="1018"/>
    </location>
</feature>
<evidence type="ECO:0000313" key="9">
    <source>
        <dbReference type="EMBL" id="KYK67245.1"/>
    </source>
</evidence>
<feature type="compositionally biased region" description="Acidic residues" evidence="6">
    <location>
        <begin position="1352"/>
        <end position="1361"/>
    </location>
</feature>
<proteinExistence type="predicted"/>
<dbReference type="GO" id="GO:0005634">
    <property type="term" value="C:nucleus"/>
    <property type="evidence" value="ECO:0007669"/>
    <property type="project" value="UniProtKB-SubCell"/>
</dbReference>
<feature type="compositionally biased region" description="Low complexity" evidence="6">
    <location>
        <begin position="1405"/>
        <end position="1414"/>
    </location>
</feature>
<feature type="region of interest" description="Disordered" evidence="6">
    <location>
        <begin position="1144"/>
        <end position="1199"/>
    </location>
</feature>
<keyword evidence="2" id="KW-0805">Transcription regulation</keyword>
<gene>
    <name evidence="9" type="ORF">TGPRC2_299020</name>
</gene>
<evidence type="ECO:0000259" key="8">
    <source>
        <dbReference type="Pfam" id="PF14733"/>
    </source>
</evidence>
<keyword evidence="4" id="KW-0804">Transcription</keyword>
<dbReference type="Pfam" id="PF00847">
    <property type="entry name" value="AP2"/>
    <property type="match status" value="1"/>
</dbReference>
<feature type="compositionally biased region" description="Basic and acidic residues" evidence="6">
    <location>
        <begin position="1415"/>
        <end position="1438"/>
    </location>
</feature>
<dbReference type="GO" id="GO:0003677">
    <property type="term" value="F:DNA binding"/>
    <property type="evidence" value="ECO:0007669"/>
    <property type="project" value="UniProtKB-KW"/>
</dbReference>
<feature type="region of interest" description="Disordered" evidence="6">
    <location>
        <begin position="115"/>
        <end position="137"/>
    </location>
</feature>
<feature type="region of interest" description="Disordered" evidence="6">
    <location>
        <begin position="1009"/>
        <end position="1084"/>
    </location>
</feature>
<dbReference type="GO" id="GO:0003700">
    <property type="term" value="F:DNA-binding transcription factor activity"/>
    <property type="evidence" value="ECO:0007669"/>
    <property type="project" value="InterPro"/>
</dbReference>
<protein>
    <submittedName>
        <fullName evidence="9">AP2 domain transcription factor AP2III-4</fullName>
    </submittedName>
</protein>
<feature type="region of interest" description="Disordered" evidence="6">
    <location>
        <begin position="538"/>
        <end position="896"/>
    </location>
</feature>
<evidence type="ECO:0000256" key="3">
    <source>
        <dbReference type="ARBA" id="ARBA00023125"/>
    </source>
</evidence>
<feature type="compositionally biased region" description="Low complexity" evidence="6">
    <location>
        <begin position="1466"/>
        <end position="1493"/>
    </location>
</feature>
<evidence type="ECO:0000256" key="2">
    <source>
        <dbReference type="ARBA" id="ARBA00023015"/>
    </source>
</evidence>
<feature type="compositionally biased region" description="Polar residues" evidence="6">
    <location>
        <begin position="630"/>
        <end position="639"/>
    </location>
</feature>
<feature type="compositionally biased region" description="Basic and acidic residues" evidence="6">
    <location>
        <begin position="1153"/>
        <end position="1199"/>
    </location>
</feature>
<dbReference type="VEuPathDB" id="ToxoDB:TGPRC2_299020"/>
<dbReference type="InterPro" id="IPR028078">
    <property type="entry name" value="ACDC"/>
</dbReference>
<feature type="compositionally biased region" description="Polar residues" evidence="6">
    <location>
        <begin position="1"/>
        <end position="10"/>
    </location>
</feature>
<feature type="compositionally biased region" description="Low complexity" evidence="6">
    <location>
        <begin position="425"/>
        <end position="437"/>
    </location>
</feature>
<feature type="compositionally biased region" description="Polar residues" evidence="6">
    <location>
        <begin position="1291"/>
        <end position="1302"/>
    </location>
</feature>
<feature type="compositionally biased region" description="Basic and acidic residues" evidence="6">
    <location>
        <begin position="543"/>
        <end position="553"/>
    </location>
</feature>
<keyword evidence="3" id="KW-0238">DNA-binding</keyword>
<feature type="compositionally biased region" description="Gly residues" evidence="6">
    <location>
        <begin position="1388"/>
        <end position="1397"/>
    </location>
</feature>
<feature type="compositionally biased region" description="Basic and acidic residues" evidence="6">
    <location>
        <begin position="1322"/>
        <end position="1331"/>
    </location>
</feature>
<dbReference type="Proteomes" id="UP000075225">
    <property type="component" value="Unassembled WGS sequence"/>
</dbReference>
<comment type="caution">
    <text evidence="9">The sequence shown here is derived from an EMBL/GenBank/DDBJ whole genome shotgun (WGS) entry which is preliminary data.</text>
</comment>
<dbReference type="EMBL" id="AHZP02001462">
    <property type="protein sequence ID" value="KYK67245.1"/>
    <property type="molecule type" value="Genomic_DNA"/>
</dbReference>
<feature type="region of interest" description="Disordered" evidence="6">
    <location>
        <begin position="419"/>
        <end position="441"/>
    </location>
</feature>
<feature type="domain" description="AP2/ERF" evidence="7">
    <location>
        <begin position="360"/>
        <end position="410"/>
    </location>
</feature>
<organism evidence="9 10">
    <name type="scientific">Toxoplasma gondii TgCatPRC2</name>
    <dbReference type="NCBI Taxonomy" id="1130821"/>
    <lineage>
        <taxon>Eukaryota</taxon>
        <taxon>Sar</taxon>
        <taxon>Alveolata</taxon>
        <taxon>Apicomplexa</taxon>
        <taxon>Conoidasida</taxon>
        <taxon>Coccidia</taxon>
        <taxon>Eucoccidiorida</taxon>
        <taxon>Eimeriorina</taxon>
        <taxon>Sarcocystidae</taxon>
        <taxon>Toxoplasma</taxon>
    </lineage>
</organism>
<feature type="compositionally biased region" description="Basic and acidic residues" evidence="6">
    <location>
        <begin position="810"/>
        <end position="821"/>
    </location>
</feature>
<evidence type="ECO:0000256" key="6">
    <source>
        <dbReference type="SAM" id="MobiDB-lite"/>
    </source>
</evidence>
<dbReference type="InterPro" id="IPR001471">
    <property type="entry name" value="AP2/ERF_dom"/>
</dbReference>
<accession>A0A151HD12</accession>
<feature type="compositionally biased region" description="Basic and acidic residues" evidence="6">
    <location>
        <begin position="859"/>
        <end position="896"/>
    </location>
</feature>
<evidence type="ECO:0000259" key="7">
    <source>
        <dbReference type="Pfam" id="PF00847"/>
    </source>
</evidence>
<dbReference type="Gene3D" id="1.20.5.2050">
    <property type="match status" value="1"/>
</dbReference>
<feature type="compositionally biased region" description="Low complexity" evidence="6">
    <location>
        <begin position="1449"/>
        <end position="1459"/>
    </location>
</feature>
<feature type="compositionally biased region" description="Basic and acidic residues" evidence="6">
    <location>
        <begin position="834"/>
        <end position="847"/>
    </location>
</feature>